<sequence length="130" mass="14683">MRALEEVTGVPLSLSPVSNSPVEVGNNGSRFSGWLFDCHGFWYNVALILPSFLFVVYLALQARKSLTKLSYGRSHIMIAYYGLLWLVSVLNLAWCCLQVRNHVLSKFCLCNIGFNSIEFDSSLMVLYHLT</sequence>
<keyword evidence="8" id="KW-1185">Reference proteome</keyword>
<name>A0A822YUD1_NELNU</name>
<organism evidence="7 8">
    <name type="scientific">Nelumbo nucifera</name>
    <name type="common">Sacred lotus</name>
    <dbReference type="NCBI Taxonomy" id="4432"/>
    <lineage>
        <taxon>Eukaryota</taxon>
        <taxon>Viridiplantae</taxon>
        <taxon>Streptophyta</taxon>
        <taxon>Embryophyta</taxon>
        <taxon>Tracheophyta</taxon>
        <taxon>Spermatophyta</taxon>
        <taxon>Magnoliopsida</taxon>
        <taxon>Proteales</taxon>
        <taxon>Nelumbonaceae</taxon>
        <taxon>Nelumbo</taxon>
    </lineage>
</organism>
<evidence type="ECO:0000256" key="6">
    <source>
        <dbReference type="SAM" id="Phobius"/>
    </source>
</evidence>
<dbReference type="GO" id="GO:0016020">
    <property type="term" value="C:membrane"/>
    <property type="evidence" value="ECO:0007669"/>
    <property type="project" value="UniProtKB-SubCell"/>
</dbReference>
<dbReference type="InterPro" id="IPR018781">
    <property type="entry name" value="TPRA1/CAND2/CAND8"/>
</dbReference>
<evidence type="ECO:0000256" key="1">
    <source>
        <dbReference type="ARBA" id="ARBA00004141"/>
    </source>
</evidence>
<evidence type="ECO:0000256" key="5">
    <source>
        <dbReference type="ARBA" id="ARBA00023136"/>
    </source>
</evidence>
<dbReference type="PANTHER" id="PTHR15876:SF8">
    <property type="entry name" value="TRANSMEMBRANE PROTEIN ADIPOCYTE-ASSOCIATED 1"/>
    <property type="match status" value="1"/>
</dbReference>
<feature type="transmembrane region" description="Helical" evidence="6">
    <location>
        <begin position="72"/>
        <end position="94"/>
    </location>
</feature>
<reference evidence="7 8" key="1">
    <citation type="journal article" date="2020" name="Mol. Biol. Evol.">
        <title>Distinct Expression and Methylation Patterns for Genes with Different Fates following a Single Whole-Genome Duplication in Flowering Plants.</title>
        <authorList>
            <person name="Shi T."/>
            <person name="Rahmani R.S."/>
            <person name="Gugger P.F."/>
            <person name="Wang M."/>
            <person name="Li H."/>
            <person name="Zhang Y."/>
            <person name="Li Z."/>
            <person name="Wang Q."/>
            <person name="Van de Peer Y."/>
            <person name="Marchal K."/>
            <person name="Chen J."/>
        </authorList>
    </citation>
    <scope>NUCLEOTIDE SEQUENCE [LARGE SCALE GENOMIC DNA]</scope>
    <source>
        <tissue evidence="7">Leaf</tissue>
    </source>
</reference>
<keyword evidence="4 6" id="KW-1133">Transmembrane helix</keyword>
<comment type="caution">
    <text evidence="7">The sequence shown here is derived from an EMBL/GenBank/DDBJ whole genome shotgun (WGS) entry which is preliminary data.</text>
</comment>
<evidence type="ECO:0000313" key="7">
    <source>
        <dbReference type="EMBL" id="DAD35029.1"/>
    </source>
</evidence>
<dbReference type="PANTHER" id="PTHR15876">
    <property type="entry name" value="TRANSMEMBRANE PROTEIN ADIPOCYTE-ASSOCIATED 1"/>
    <property type="match status" value="1"/>
</dbReference>
<keyword evidence="5 6" id="KW-0472">Membrane</keyword>
<dbReference type="EMBL" id="DUZY01000004">
    <property type="protein sequence ID" value="DAD35029.1"/>
    <property type="molecule type" value="Genomic_DNA"/>
</dbReference>
<protein>
    <submittedName>
        <fullName evidence="7">Uncharacterized protein</fullName>
    </submittedName>
</protein>
<evidence type="ECO:0000256" key="2">
    <source>
        <dbReference type="ARBA" id="ARBA00010125"/>
    </source>
</evidence>
<keyword evidence="3 6" id="KW-0812">Transmembrane</keyword>
<evidence type="ECO:0000256" key="4">
    <source>
        <dbReference type="ARBA" id="ARBA00022989"/>
    </source>
</evidence>
<dbReference type="Pfam" id="PF10160">
    <property type="entry name" value="Tmemb_40"/>
    <property type="match status" value="1"/>
</dbReference>
<accession>A0A822YUD1</accession>
<evidence type="ECO:0000256" key="3">
    <source>
        <dbReference type="ARBA" id="ARBA00022692"/>
    </source>
</evidence>
<dbReference type="Proteomes" id="UP000607653">
    <property type="component" value="Unassembled WGS sequence"/>
</dbReference>
<dbReference type="AlphaFoldDB" id="A0A822YUD1"/>
<evidence type="ECO:0000313" key="8">
    <source>
        <dbReference type="Proteomes" id="UP000607653"/>
    </source>
</evidence>
<gene>
    <name evidence="7" type="ORF">HUJ06_005669</name>
</gene>
<proteinExistence type="inferred from homology"/>
<comment type="subcellular location">
    <subcellularLocation>
        <location evidence="1">Membrane</location>
        <topology evidence="1">Multi-pass membrane protein</topology>
    </subcellularLocation>
</comment>
<comment type="similarity">
    <text evidence="2">Belongs to the UPF0359 family.</text>
</comment>
<feature type="transmembrane region" description="Helical" evidence="6">
    <location>
        <begin position="41"/>
        <end position="60"/>
    </location>
</feature>